<gene>
    <name evidence="3" type="ORF">SRO942_LOCUS46596</name>
</gene>
<accession>A0A8S2Y5Q6</accession>
<dbReference type="SMART" id="SM00368">
    <property type="entry name" value="LRR_RI"/>
    <property type="match status" value="3"/>
</dbReference>
<dbReference type="Gene3D" id="3.80.10.10">
    <property type="entry name" value="Ribonuclease Inhibitor"/>
    <property type="match status" value="1"/>
</dbReference>
<dbReference type="OrthoDB" id="120976at2759"/>
<organism evidence="3 4">
    <name type="scientific">Didymodactylos carnosus</name>
    <dbReference type="NCBI Taxonomy" id="1234261"/>
    <lineage>
        <taxon>Eukaryota</taxon>
        <taxon>Metazoa</taxon>
        <taxon>Spiralia</taxon>
        <taxon>Gnathifera</taxon>
        <taxon>Rotifera</taxon>
        <taxon>Eurotatoria</taxon>
        <taxon>Bdelloidea</taxon>
        <taxon>Philodinida</taxon>
        <taxon>Philodinidae</taxon>
        <taxon>Didymodactylos</taxon>
    </lineage>
</organism>
<feature type="region of interest" description="Disordered" evidence="2">
    <location>
        <begin position="82"/>
        <end position="105"/>
    </location>
</feature>
<sequence length="223" mass="25015">MDRFLKITNRVRKGRDDEDYDERDLSKWMDDLKELKDELIESSNFRVEEDEQQCSWIQKIRVHEDFRDQAKAKDGYSKRRVSLLSATKPPPAGTPVKKSSVSETYPTKLSKEVDEIIEKLRSNDTTTLNIDSNNILAEGAKAIAEALKTNQTLTTLLIQRNNISAEGAKAIAEALKTNQTLTHLYMDMNNISAEGAKAIAEALKTNQTLTTLGINNNNISAEG</sequence>
<evidence type="ECO:0000256" key="1">
    <source>
        <dbReference type="ARBA" id="ARBA00022737"/>
    </source>
</evidence>
<dbReference type="EMBL" id="CAJOBC010113636">
    <property type="protein sequence ID" value="CAF4541197.1"/>
    <property type="molecule type" value="Genomic_DNA"/>
</dbReference>
<dbReference type="PANTHER" id="PTHR24111">
    <property type="entry name" value="LEUCINE-RICH REPEAT-CONTAINING PROTEIN 34"/>
    <property type="match status" value="1"/>
</dbReference>
<comment type="caution">
    <text evidence="3">The sequence shown here is derived from an EMBL/GenBank/DDBJ whole genome shotgun (WGS) entry which is preliminary data.</text>
</comment>
<dbReference type="InterPro" id="IPR001611">
    <property type="entry name" value="Leu-rich_rpt"/>
</dbReference>
<reference evidence="3" key="1">
    <citation type="submission" date="2021-02" db="EMBL/GenBank/DDBJ databases">
        <authorList>
            <person name="Nowell W R."/>
        </authorList>
    </citation>
    <scope>NUCLEOTIDE SEQUENCE</scope>
</reference>
<dbReference type="InterPro" id="IPR052201">
    <property type="entry name" value="LRR-containing_regulator"/>
</dbReference>
<dbReference type="Proteomes" id="UP000681722">
    <property type="component" value="Unassembled WGS sequence"/>
</dbReference>
<evidence type="ECO:0000313" key="3">
    <source>
        <dbReference type="EMBL" id="CAF4541197.1"/>
    </source>
</evidence>
<protein>
    <submittedName>
        <fullName evidence="3">Uncharacterized protein</fullName>
    </submittedName>
</protein>
<dbReference type="SUPFAM" id="SSF52047">
    <property type="entry name" value="RNI-like"/>
    <property type="match status" value="1"/>
</dbReference>
<name>A0A8S2Y5Q6_9BILA</name>
<keyword evidence="1" id="KW-0677">Repeat</keyword>
<dbReference type="InterPro" id="IPR032675">
    <property type="entry name" value="LRR_dom_sf"/>
</dbReference>
<proteinExistence type="predicted"/>
<dbReference type="PANTHER" id="PTHR24111:SF0">
    <property type="entry name" value="LEUCINE-RICH REPEAT-CONTAINING PROTEIN"/>
    <property type="match status" value="1"/>
</dbReference>
<evidence type="ECO:0000313" key="4">
    <source>
        <dbReference type="Proteomes" id="UP000681722"/>
    </source>
</evidence>
<evidence type="ECO:0000256" key="2">
    <source>
        <dbReference type="SAM" id="MobiDB-lite"/>
    </source>
</evidence>
<dbReference type="AlphaFoldDB" id="A0A8S2Y5Q6"/>
<dbReference type="Pfam" id="PF13516">
    <property type="entry name" value="LRR_6"/>
    <property type="match status" value="4"/>
</dbReference>
<feature type="non-terminal residue" evidence="3">
    <location>
        <position position="1"/>
    </location>
</feature>